<evidence type="ECO:0000313" key="2">
    <source>
        <dbReference type="EMBL" id="GKU86487.1"/>
    </source>
</evidence>
<keyword evidence="3" id="KW-1185">Reference proteome</keyword>
<keyword evidence="1" id="KW-0460">Magnesium</keyword>
<dbReference type="Proteomes" id="UP001054252">
    <property type="component" value="Unassembled WGS sequence"/>
</dbReference>
<dbReference type="InterPro" id="IPR023214">
    <property type="entry name" value="HAD_sf"/>
</dbReference>
<dbReference type="GO" id="GO:0005388">
    <property type="term" value="F:P-type calcium transporter activity"/>
    <property type="evidence" value="ECO:0007669"/>
    <property type="project" value="TreeGrafter"/>
</dbReference>
<evidence type="ECO:0000313" key="3">
    <source>
        <dbReference type="Proteomes" id="UP001054252"/>
    </source>
</evidence>
<organism evidence="2 3">
    <name type="scientific">Rubroshorea leprosula</name>
    <dbReference type="NCBI Taxonomy" id="152421"/>
    <lineage>
        <taxon>Eukaryota</taxon>
        <taxon>Viridiplantae</taxon>
        <taxon>Streptophyta</taxon>
        <taxon>Embryophyta</taxon>
        <taxon>Tracheophyta</taxon>
        <taxon>Spermatophyta</taxon>
        <taxon>Magnoliopsida</taxon>
        <taxon>eudicotyledons</taxon>
        <taxon>Gunneridae</taxon>
        <taxon>Pentapetalae</taxon>
        <taxon>rosids</taxon>
        <taxon>malvids</taxon>
        <taxon>Malvales</taxon>
        <taxon>Dipterocarpaceae</taxon>
        <taxon>Rubroshorea</taxon>
    </lineage>
</organism>
<dbReference type="EMBL" id="BPVZ01000001">
    <property type="protein sequence ID" value="GKU86487.1"/>
    <property type="molecule type" value="Genomic_DNA"/>
</dbReference>
<dbReference type="SUPFAM" id="SSF56784">
    <property type="entry name" value="HAD-like"/>
    <property type="match status" value="1"/>
</dbReference>
<dbReference type="PANTHER" id="PTHR24093">
    <property type="entry name" value="CATION TRANSPORTING ATPASE"/>
    <property type="match status" value="1"/>
</dbReference>
<evidence type="ECO:0000256" key="1">
    <source>
        <dbReference type="ARBA" id="ARBA00022842"/>
    </source>
</evidence>
<dbReference type="AlphaFoldDB" id="A0AAV5HJ72"/>
<accession>A0AAV5HJ72</accession>
<name>A0AAV5HJ72_9ROSI</name>
<gene>
    <name evidence="2" type="ORF">SLEP1_g1004</name>
</gene>
<proteinExistence type="predicted"/>
<dbReference type="InterPro" id="IPR036412">
    <property type="entry name" value="HAD-like_sf"/>
</dbReference>
<dbReference type="PRINTS" id="PR00119">
    <property type="entry name" value="CATATPASE"/>
</dbReference>
<comment type="caution">
    <text evidence="2">The sequence shown here is derived from an EMBL/GenBank/DDBJ whole genome shotgun (WGS) entry which is preliminary data.</text>
</comment>
<dbReference type="GO" id="GO:0005886">
    <property type="term" value="C:plasma membrane"/>
    <property type="evidence" value="ECO:0007669"/>
    <property type="project" value="TreeGrafter"/>
</dbReference>
<dbReference type="Gene3D" id="3.40.50.1000">
    <property type="entry name" value="HAD superfamily/HAD-like"/>
    <property type="match status" value="1"/>
</dbReference>
<protein>
    <submittedName>
        <fullName evidence="2">Uncharacterized protein</fullName>
    </submittedName>
</protein>
<dbReference type="InterPro" id="IPR023299">
    <property type="entry name" value="ATPase_P-typ_cyto_dom_N"/>
</dbReference>
<dbReference type="SUPFAM" id="SSF81660">
    <property type="entry name" value="Metal cation-transporting ATPase, ATP-binding domain N"/>
    <property type="match status" value="1"/>
</dbReference>
<dbReference type="GO" id="GO:0000166">
    <property type="term" value="F:nucleotide binding"/>
    <property type="evidence" value="ECO:0007669"/>
    <property type="project" value="InterPro"/>
</dbReference>
<dbReference type="PANTHER" id="PTHR24093:SF455">
    <property type="entry name" value="CALCIUM-TRANSPORTING ATPASE 12, PLASMA MEMBRANE-TYPE"/>
    <property type="match status" value="1"/>
</dbReference>
<dbReference type="Pfam" id="PF13246">
    <property type="entry name" value="Cation_ATPase"/>
    <property type="match status" value="1"/>
</dbReference>
<reference evidence="2 3" key="1">
    <citation type="journal article" date="2021" name="Commun. Biol.">
        <title>The genome of Shorea leprosula (Dipterocarpaceae) highlights the ecological relevance of drought in aseasonal tropical rainforests.</title>
        <authorList>
            <person name="Ng K.K.S."/>
            <person name="Kobayashi M.J."/>
            <person name="Fawcett J.A."/>
            <person name="Hatakeyama M."/>
            <person name="Paape T."/>
            <person name="Ng C.H."/>
            <person name="Ang C.C."/>
            <person name="Tnah L.H."/>
            <person name="Lee C.T."/>
            <person name="Nishiyama T."/>
            <person name="Sese J."/>
            <person name="O'Brien M.J."/>
            <person name="Copetti D."/>
            <person name="Mohd Noor M.I."/>
            <person name="Ong R.C."/>
            <person name="Putra M."/>
            <person name="Sireger I.Z."/>
            <person name="Indrioko S."/>
            <person name="Kosugi Y."/>
            <person name="Izuno A."/>
            <person name="Isagi Y."/>
            <person name="Lee S.L."/>
            <person name="Shimizu K.K."/>
        </authorList>
    </citation>
    <scope>NUCLEOTIDE SEQUENCE [LARGE SCALE GENOMIC DNA]</scope>
    <source>
        <strain evidence="2">214</strain>
    </source>
</reference>
<sequence length="166" mass="18326">MEKLKQTYNILHVETFNSEKKRSGVLVKKNADNTIHVHWKGAAEMILAMCSNYYESDGEVRLMDEDARSAMEKIIEGIAASSLRCIAFAHKQVLEEEREGNDDQGNCGRRIEDEGLTLLGIVGLKDPCRPGTQMAVHACKLAGVRIKMITGDNVFTAKAIATECGI</sequence>
<dbReference type="Gene3D" id="3.40.1110.10">
    <property type="entry name" value="Calcium-transporting ATPase, cytoplasmic domain N"/>
    <property type="match status" value="1"/>
</dbReference>